<name>A0A1Q3DEQ1_CEPFO</name>
<protein>
    <recommendedName>
        <fullName evidence="3">Zf-RVT domain-containing protein</fullName>
    </recommendedName>
</protein>
<gene>
    <name evidence="1" type="ORF">CFOL_v3_34364</name>
</gene>
<dbReference type="PANTHER" id="PTHR33116:SF66">
    <property type="entry name" value="REVERSE TRANSCRIPTASE ZINC-BINDING DOMAIN-CONTAINING PROTEIN"/>
    <property type="match status" value="1"/>
</dbReference>
<reference evidence="2" key="1">
    <citation type="submission" date="2016-04" db="EMBL/GenBank/DDBJ databases">
        <title>Cephalotus genome sequencing.</title>
        <authorList>
            <person name="Fukushima K."/>
            <person name="Hasebe M."/>
            <person name="Fang X."/>
        </authorList>
    </citation>
    <scope>NUCLEOTIDE SEQUENCE [LARGE SCALE GENOMIC DNA]</scope>
    <source>
        <strain evidence="2">cv. St1</strain>
    </source>
</reference>
<dbReference type="Proteomes" id="UP000187406">
    <property type="component" value="Unassembled WGS sequence"/>
</dbReference>
<dbReference type="OrthoDB" id="1937542at2759"/>
<proteinExistence type="predicted"/>
<comment type="caution">
    <text evidence="1">The sequence shown here is derived from an EMBL/GenBank/DDBJ whole genome shotgun (WGS) entry which is preliminary data.</text>
</comment>
<dbReference type="InParanoid" id="A0A1Q3DEQ1"/>
<evidence type="ECO:0000313" key="2">
    <source>
        <dbReference type="Proteomes" id="UP000187406"/>
    </source>
</evidence>
<sequence>MDTVSCTFNCGEDESVAHLFFACTYSSYVWRKVLSFCDIFRSLLPWLDEIQWMVDHSRGKALPQKLRKLPFGATTYHIWLERNRRCFQNTFLPHEAIIRKIQVDVAAKVSTIAQEGHGEREHNLCINWGINTC</sequence>
<dbReference type="EMBL" id="BDDD01006792">
    <property type="protein sequence ID" value="GAV90964.1"/>
    <property type="molecule type" value="Genomic_DNA"/>
</dbReference>
<evidence type="ECO:0000313" key="1">
    <source>
        <dbReference type="EMBL" id="GAV90964.1"/>
    </source>
</evidence>
<dbReference type="PANTHER" id="PTHR33116">
    <property type="entry name" value="REVERSE TRANSCRIPTASE ZINC-BINDING DOMAIN-CONTAINING PROTEIN-RELATED-RELATED"/>
    <property type="match status" value="1"/>
</dbReference>
<accession>A0A1Q3DEQ1</accession>
<evidence type="ECO:0008006" key="3">
    <source>
        <dbReference type="Google" id="ProtNLM"/>
    </source>
</evidence>
<dbReference type="AlphaFoldDB" id="A0A1Q3DEQ1"/>
<organism evidence="1 2">
    <name type="scientific">Cephalotus follicularis</name>
    <name type="common">Albany pitcher plant</name>
    <dbReference type="NCBI Taxonomy" id="3775"/>
    <lineage>
        <taxon>Eukaryota</taxon>
        <taxon>Viridiplantae</taxon>
        <taxon>Streptophyta</taxon>
        <taxon>Embryophyta</taxon>
        <taxon>Tracheophyta</taxon>
        <taxon>Spermatophyta</taxon>
        <taxon>Magnoliopsida</taxon>
        <taxon>eudicotyledons</taxon>
        <taxon>Gunneridae</taxon>
        <taxon>Pentapetalae</taxon>
        <taxon>rosids</taxon>
        <taxon>fabids</taxon>
        <taxon>Oxalidales</taxon>
        <taxon>Cephalotaceae</taxon>
        <taxon>Cephalotus</taxon>
    </lineage>
</organism>
<keyword evidence="2" id="KW-1185">Reference proteome</keyword>